<dbReference type="Pfam" id="PF00439">
    <property type="entry name" value="Bromodomain"/>
    <property type="match status" value="1"/>
</dbReference>
<comment type="caution">
    <text evidence="4">The sequence shown here is derived from an EMBL/GenBank/DDBJ whole genome shotgun (WGS) entry which is preliminary data.</text>
</comment>
<dbReference type="InterPro" id="IPR052060">
    <property type="entry name" value="Bromo_WD_repeat"/>
</dbReference>
<dbReference type="PANTHER" id="PTHR16266">
    <property type="entry name" value="WD REPEAT DOMAIN 9"/>
    <property type="match status" value="1"/>
</dbReference>
<dbReference type="EMBL" id="CAJVPZ010019937">
    <property type="protein sequence ID" value="CAG8697328.1"/>
    <property type="molecule type" value="Genomic_DNA"/>
</dbReference>
<dbReference type="SUPFAM" id="SSF47370">
    <property type="entry name" value="Bromodomain"/>
    <property type="match status" value="1"/>
</dbReference>
<dbReference type="GO" id="GO:0007010">
    <property type="term" value="P:cytoskeleton organization"/>
    <property type="evidence" value="ECO:0007669"/>
    <property type="project" value="TreeGrafter"/>
</dbReference>
<dbReference type="CDD" id="cd04369">
    <property type="entry name" value="Bromodomain"/>
    <property type="match status" value="1"/>
</dbReference>
<dbReference type="Pfam" id="PF25313">
    <property type="entry name" value="BRWD_AD"/>
    <property type="match status" value="1"/>
</dbReference>
<dbReference type="AlphaFoldDB" id="A0A9N9HN00"/>
<evidence type="ECO:0000256" key="1">
    <source>
        <dbReference type="ARBA" id="ARBA00023117"/>
    </source>
</evidence>
<dbReference type="GO" id="GO:0008360">
    <property type="term" value="P:regulation of cell shape"/>
    <property type="evidence" value="ECO:0007669"/>
    <property type="project" value="TreeGrafter"/>
</dbReference>
<keyword evidence="1 2" id="KW-0103">Bromodomain</keyword>
<dbReference type="InterPro" id="IPR036427">
    <property type="entry name" value="Bromodomain-like_sf"/>
</dbReference>
<proteinExistence type="predicted"/>
<accession>A0A9N9HN00</accession>
<evidence type="ECO:0000259" key="3">
    <source>
        <dbReference type="PROSITE" id="PS50014"/>
    </source>
</evidence>
<feature type="domain" description="Bromo" evidence="3">
    <location>
        <begin position="245"/>
        <end position="307"/>
    </location>
</feature>
<protein>
    <submittedName>
        <fullName evidence="4">2890_t:CDS:1</fullName>
    </submittedName>
</protein>
<sequence length="343" mass="39173">DVDAAILEAVGDVGDVGDNRPEWIKSVNPKSIYIPQRGDVVAYFYKGHRTFVERSTIEFVDSKLVKDLSKKSNISALPYNRYQLNDIEFLEIRDVKWSSGPPPYATVSCVILEYTPTDDSLYPMEPNFQQTNKKIDISYFDIEGVCEFLVLYKRFVTGVNQSFEVDEKVVVRLDSTDFSGTIAKINPIDENSWDEEGQDPSDFFTWEIRKSGTPEVDCSQLTEDEKRVFDQVLTEFIENEEYVLFHEHVDFARYTDYLDHVPYPMCLDMILQRVRNGFYRCKLGFKSDLDQIAINAVAYNKKNSAVAKLASQMVSEIEVACNNRGAQLGGGPSKKWKGKAKAF</sequence>
<evidence type="ECO:0000313" key="5">
    <source>
        <dbReference type="Proteomes" id="UP000789396"/>
    </source>
</evidence>
<dbReference type="GO" id="GO:0006325">
    <property type="term" value="P:chromatin organization"/>
    <property type="evidence" value="ECO:0007669"/>
    <property type="project" value="UniProtKB-ARBA"/>
</dbReference>
<keyword evidence="5" id="KW-1185">Reference proteome</keyword>
<dbReference type="Gene3D" id="1.20.920.10">
    <property type="entry name" value="Bromodomain-like"/>
    <property type="match status" value="1"/>
</dbReference>
<organism evidence="4 5">
    <name type="scientific">Racocetra fulgida</name>
    <dbReference type="NCBI Taxonomy" id="60492"/>
    <lineage>
        <taxon>Eukaryota</taxon>
        <taxon>Fungi</taxon>
        <taxon>Fungi incertae sedis</taxon>
        <taxon>Mucoromycota</taxon>
        <taxon>Glomeromycotina</taxon>
        <taxon>Glomeromycetes</taxon>
        <taxon>Diversisporales</taxon>
        <taxon>Gigasporaceae</taxon>
        <taxon>Racocetra</taxon>
    </lineage>
</organism>
<dbReference type="InterPro" id="IPR057451">
    <property type="entry name" value="BRWD/PHIP_AD"/>
</dbReference>
<dbReference type="SMART" id="SM00297">
    <property type="entry name" value="BROMO"/>
    <property type="match status" value="1"/>
</dbReference>
<dbReference type="GO" id="GO:0005634">
    <property type="term" value="C:nucleus"/>
    <property type="evidence" value="ECO:0007669"/>
    <property type="project" value="TreeGrafter"/>
</dbReference>
<name>A0A9N9HN00_9GLOM</name>
<dbReference type="PANTHER" id="PTHR16266:SF17">
    <property type="entry name" value="BRWD3"/>
    <property type="match status" value="1"/>
</dbReference>
<evidence type="ECO:0000256" key="2">
    <source>
        <dbReference type="PROSITE-ProRule" id="PRU00035"/>
    </source>
</evidence>
<dbReference type="Proteomes" id="UP000789396">
    <property type="component" value="Unassembled WGS sequence"/>
</dbReference>
<dbReference type="OrthoDB" id="538223at2759"/>
<feature type="non-terminal residue" evidence="4">
    <location>
        <position position="343"/>
    </location>
</feature>
<reference evidence="4" key="1">
    <citation type="submission" date="2021-06" db="EMBL/GenBank/DDBJ databases">
        <authorList>
            <person name="Kallberg Y."/>
            <person name="Tangrot J."/>
            <person name="Rosling A."/>
        </authorList>
    </citation>
    <scope>NUCLEOTIDE SEQUENCE</scope>
    <source>
        <strain evidence="4">IN212</strain>
    </source>
</reference>
<evidence type="ECO:0000313" key="4">
    <source>
        <dbReference type="EMBL" id="CAG8697328.1"/>
    </source>
</evidence>
<gene>
    <name evidence="4" type="ORF">RFULGI_LOCUS10260</name>
</gene>
<dbReference type="GO" id="GO:0006357">
    <property type="term" value="P:regulation of transcription by RNA polymerase II"/>
    <property type="evidence" value="ECO:0007669"/>
    <property type="project" value="TreeGrafter"/>
</dbReference>
<dbReference type="PROSITE" id="PS50014">
    <property type="entry name" value="BROMODOMAIN_2"/>
    <property type="match status" value="1"/>
</dbReference>
<dbReference type="InterPro" id="IPR001487">
    <property type="entry name" value="Bromodomain"/>
</dbReference>